<sequence>MEKAIVNQVVPLQLMEVNGKADIHLQPMENPMPEQVDAPEGGCGPWEAHVGASSWQDLWTRGERSPCWSRFAGRTCDPVGDSRWSSLFLKDCTLWKGLMLEQFMKNCSLWEGLMLEKFVEDCLLWVGLHIGVGAEEGAAETMCDELTATPIPHPPVLLGGRRLRSWE</sequence>
<proteinExistence type="predicted"/>
<evidence type="ECO:0000313" key="2">
    <source>
        <dbReference type="Proteomes" id="UP001623348"/>
    </source>
</evidence>
<protein>
    <submittedName>
        <fullName evidence="1">Zinc finger and BTB domain-containing protein 5</fullName>
    </submittedName>
</protein>
<dbReference type="EMBL" id="BAAFJT010000040">
    <property type="protein sequence ID" value="GAB0203377.1"/>
    <property type="molecule type" value="Genomic_DNA"/>
</dbReference>
<keyword evidence="2" id="KW-1185">Reference proteome</keyword>
<dbReference type="AlphaFoldDB" id="A0ABC9Y2R3"/>
<name>A0ABC9Y2R3_GRUJA</name>
<evidence type="ECO:0000313" key="1">
    <source>
        <dbReference type="EMBL" id="GAB0203377.1"/>
    </source>
</evidence>
<accession>A0ABC9Y2R3</accession>
<organism evidence="1 2">
    <name type="scientific">Grus japonensis</name>
    <name type="common">Japanese crane</name>
    <name type="synonym">Red-crowned crane</name>
    <dbReference type="NCBI Taxonomy" id="30415"/>
    <lineage>
        <taxon>Eukaryota</taxon>
        <taxon>Metazoa</taxon>
        <taxon>Chordata</taxon>
        <taxon>Craniata</taxon>
        <taxon>Vertebrata</taxon>
        <taxon>Euteleostomi</taxon>
        <taxon>Archelosauria</taxon>
        <taxon>Archosauria</taxon>
        <taxon>Dinosauria</taxon>
        <taxon>Saurischia</taxon>
        <taxon>Theropoda</taxon>
        <taxon>Coelurosauria</taxon>
        <taxon>Aves</taxon>
        <taxon>Neognathae</taxon>
        <taxon>Neoaves</taxon>
        <taxon>Gruiformes</taxon>
        <taxon>Gruidae</taxon>
        <taxon>Grus</taxon>
    </lineage>
</organism>
<gene>
    <name evidence="1" type="ORF">GRJ2_002803300</name>
</gene>
<reference evidence="1 2" key="1">
    <citation type="submission" date="2024-06" db="EMBL/GenBank/DDBJ databases">
        <title>The draft genome of Grus japonensis, version 3.</title>
        <authorList>
            <person name="Nabeshima K."/>
            <person name="Suzuki S."/>
            <person name="Onuma M."/>
        </authorList>
    </citation>
    <scope>NUCLEOTIDE SEQUENCE [LARGE SCALE GENOMIC DNA]</scope>
    <source>
        <strain evidence="1 2">451A</strain>
    </source>
</reference>
<dbReference type="Proteomes" id="UP001623348">
    <property type="component" value="Unassembled WGS sequence"/>
</dbReference>
<comment type="caution">
    <text evidence="1">The sequence shown here is derived from an EMBL/GenBank/DDBJ whole genome shotgun (WGS) entry which is preliminary data.</text>
</comment>